<dbReference type="Pfam" id="PF10771">
    <property type="entry name" value="DUF2582"/>
    <property type="match status" value="1"/>
</dbReference>
<dbReference type="EMBL" id="LIZX01000023">
    <property type="protein sequence ID" value="KPJ69513.1"/>
    <property type="molecule type" value="Genomic_DNA"/>
</dbReference>
<dbReference type="Proteomes" id="UP000051861">
    <property type="component" value="Unassembled WGS sequence"/>
</dbReference>
<name>A0A0S7Y5H8_UNCSA</name>
<dbReference type="InterPro" id="IPR019707">
    <property type="entry name" value="DUF2582"/>
</dbReference>
<comment type="caution">
    <text evidence="1">The sequence shown here is derived from an EMBL/GenBank/DDBJ whole genome shotgun (WGS) entry which is preliminary data.</text>
</comment>
<sequence length="76" mass="8702">MREVVGVTAGKIWKTLGEKGEANIAMLPKLLKEKSELVYQGLGWLAHENKIMYFKKADKNFVKLTNPELEIFKTVH</sequence>
<organism evidence="1 2">
    <name type="scientific">candidate division WOR-1 bacterium DG_54_3</name>
    <dbReference type="NCBI Taxonomy" id="1703775"/>
    <lineage>
        <taxon>Bacteria</taxon>
        <taxon>Bacillati</taxon>
        <taxon>Saganbacteria</taxon>
    </lineage>
</organism>
<evidence type="ECO:0000313" key="1">
    <source>
        <dbReference type="EMBL" id="KPJ69513.1"/>
    </source>
</evidence>
<evidence type="ECO:0008006" key="3">
    <source>
        <dbReference type="Google" id="ProtNLM"/>
    </source>
</evidence>
<reference evidence="1 2" key="1">
    <citation type="journal article" date="2015" name="Microbiome">
        <title>Genomic resolution of linkages in carbon, nitrogen, and sulfur cycling among widespread estuary sediment bacteria.</title>
        <authorList>
            <person name="Baker B.J."/>
            <person name="Lazar C.S."/>
            <person name="Teske A.P."/>
            <person name="Dick G.J."/>
        </authorList>
    </citation>
    <scope>NUCLEOTIDE SEQUENCE [LARGE SCALE GENOMIC DNA]</scope>
    <source>
        <strain evidence="1">DG_54_3</strain>
    </source>
</reference>
<protein>
    <recommendedName>
        <fullName evidence="3">Winged helix-turn-helix domain-containing protein</fullName>
    </recommendedName>
</protein>
<accession>A0A0S7Y5H8</accession>
<gene>
    <name evidence="1" type="ORF">AMJ44_03720</name>
</gene>
<proteinExistence type="predicted"/>
<dbReference type="AlphaFoldDB" id="A0A0S7Y5H8"/>
<dbReference type="Gene3D" id="1.10.10.10">
    <property type="entry name" value="Winged helix-like DNA-binding domain superfamily/Winged helix DNA-binding domain"/>
    <property type="match status" value="1"/>
</dbReference>
<evidence type="ECO:0000313" key="2">
    <source>
        <dbReference type="Proteomes" id="UP000051861"/>
    </source>
</evidence>
<dbReference type="InterPro" id="IPR036388">
    <property type="entry name" value="WH-like_DNA-bd_sf"/>
</dbReference>